<dbReference type="RefSeq" id="WP_306992837.1">
    <property type="nucleotide sequence ID" value="NZ_JAUSUT010000001.1"/>
</dbReference>
<dbReference type="InterPro" id="IPR036390">
    <property type="entry name" value="WH_DNA-bd_sf"/>
</dbReference>
<evidence type="ECO:0000256" key="1">
    <source>
        <dbReference type="ARBA" id="ARBA00023015"/>
    </source>
</evidence>
<evidence type="ECO:0000313" key="5">
    <source>
        <dbReference type="EMBL" id="MDQ0379480.1"/>
    </source>
</evidence>
<dbReference type="SMART" id="SM00345">
    <property type="entry name" value="HTH_GNTR"/>
    <property type="match status" value="1"/>
</dbReference>
<name>A0ABU0EX78_9PSEU</name>
<keyword evidence="2 5" id="KW-0238">DNA-binding</keyword>
<evidence type="ECO:0000256" key="3">
    <source>
        <dbReference type="ARBA" id="ARBA00023163"/>
    </source>
</evidence>
<sequence length="245" mass="27081">MGKVDARLFKKVQTAPQQVATAIKEAILDGTLLPGARLPSEEEMAENFGVSRPTVREALRSLKQARVIIATRGRNGGHCVSDLSMEHFALGMGQYMTLAIGTERMGYRDIVEVRFELELLSARMAAQRRSPEDLDALADLERLRPTGEMRSWTRQAALRYDLAFHRRLAECSHNPLIVSFVSSTIIAFQDCGVDIDEFDPTAVLAHIDDVRQAVVDGDPALAHEAMQRHLELAGDLCGIEPSARS</sequence>
<dbReference type="PRINTS" id="PR00035">
    <property type="entry name" value="HTHGNTR"/>
</dbReference>
<organism evidence="5 6">
    <name type="scientific">Amycolatopsis thermophila</name>
    <dbReference type="NCBI Taxonomy" id="206084"/>
    <lineage>
        <taxon>Bacteria</taxon>
        <taxon>Bacillati</taxon>
        <taxon>Actinomycetota</taxon>
        <taxon>Actinomycetes</taxon>
        <taxon>Pseudonocardiales</taxon>
        <taxon>Pseudonocardiaceae</taxon>
        <taxon>Amycolatopsis</taxon>
    </lineage>
</organism>
<dbReference type="InterPro" id="IPR008920">
    <property type="entry name" value="TF_FadR/GntR_C"/>
</dbReference>
<dbReference type="PANTHER" id="PTHR43537:SF24">
    <property type="entry name" value="GLUCONATE OPERON TRANSCRIPTIONAL REPRESSOR"/>
    <property type="match status" value="1"/>
</dbReference>
<comment type="caution">
    <text evidence="5">The sequence shown here is derived from an EMBL/GenBank/DDBJ whole genome shotgun (WGS) entry which is preliminary data.</text>
</comment>
<dbReference type="InterPro" id="IPR000524">
    <property type="entry name" value="Tscrpt_reg_HTH_GntR"/>
</dbReference>
<protein>
    <submittedName>
        <fullName evidence="5">DNA-binding FadR family transcriptional regulator</fullName>
    </submittedName>
</protein>
<dbReference type="Proteomes" id="UP001229651">
    <property type="component" value="Unassembled WGS sequence"/>
</dbReference>
<dbReference type="GO" id="GO:0003677">
    <property type="term" value="F:DNA binding"/>
    <property type="evidence" value="ECO:0007669"/>
    <property type="project" value="UniProtKB-KW"/>
</dbReference>
<dbReference type="InterPro" id="IPR036388">
    <property type="entry name" value="WH-like_DNA-bd_sf"/>
</dbReference>
<dbReference type="SUPFAM" id="SSF46785">
    <property type="entry name" value="Winged helix' DNA-binding domain"/>
    <property type="match status" value="1"/>
</dbReference>
<dbReference type="SUPFAM" id="SSF48008">
    <property type="entry name" value="GntR ligand-binding domain-like"/>
    <property type="match status" value="1"/>
</dbReference>
<evidence type="ECO:0000313" key="6">
    <source>
        <dbReference type="Proteomes" id="UP001229651"/>
    </source>
</evidence>
<keyword evidence="6" id="KW-1185">Reference proteome</keyword>
<keyword evidence="3" id="KW-0804">Transcription</keyword>
<dbReference type="Pfam" id="PF00392">
    <property type="entry name" value="GntR"/>
    <property type="match status" value="1"/>
</dbReference>
<feature type="domain" description="HTH gntR-type" evidence="4">
    <location>
        <begin position="13"/>
        <end position="83"/>
    </location>
</feature>
<keyword evidence="1" id="KW-0805">Transcription regulation</keyword>
<gene>
    <name evidence="5" type="ORF">FB470_003474</name>
</gene>
<dbReference type="Gene3D" id="1.20.120.530">
    <property type="entry name" value="GntR ligand-binding domain-like"/>
    <property type="match status" value="1"/>
</dbReference>
<dbReference type="PANTHER" id="PTHR43537">
    <property type="entry name" value="TRANSCRIPTIONAL REGULATOR, GNTR FAMILY"/>
    <property type="match status" value="1"/>
</dbReference>
<accession>A0ABU0EX78</accession>
<proteinExistence type="predicted"/>
<dbReference type="PROSITE" id="PS50949">
    <property type="entry name" value="HTH_GNTR"/>
    <property type="match status" value="1"/>
</dbReference>
<dbReference type="Gene3D" id="1.10.10.10">
    <property type="entry name" value="Winged helix-like DNA-binding domain superfamily/Winged helix DNA-binding domain"/>
    <property type="match status" value="1"/>
</dbReference>
<dbReference type="Pfam" id="PF07729">
    <property type="entry name" value="FCD"/>
    <property type="match status" value="1"/>
</dbReference>
<reference evidence="5 6" key="1">
    <citation type="submission" date="2023-07" db="EMBL/GenBank/DDBJ databases">
        <title>Sequencing the genomes of 1000 actinobacteria strains.</title>
        <authorList>
            <person name="Klenk H.-P."/>
        </authorList>
    </citation>
    <scope>NUCLEOTIDE SEQUENCE [LARGE SCALE GENOMIC DNA]</scope>
    <source>
        <strain evidence="5 6">DSM 45805</strain>
    </source>
</reference>
<evidence type="ECO:0000256" key="2">
    <source>
        <dbReference type="ARBA" id="ARBA00023125"/>
    </source>
</evidence>
<dbReference type="SMART" id="SM00895">
    <property type="entry name" value="FCD"/>
    <property type="match status" value="1"/>
</dbReference>
<evidence type="ECO:0000259" key="4">
    <source>
        <dbReference type="PROSITE" id="PS50949"/>
    </source>
</evidence>
<dbReference type="InterPro" id="IPR011711">
    <property type="entry name" value="GntR_C"/>
</dbReference>
<dbReference type="EMBL" id="JAUSUT010000001">
    <property type="protein sequence ID" value="MDQ0379480.1"/>
    <property type="molecule type" value="Genomic_DNA"/>
</dbReference>
<dbReference type="CDD" id="cd07377">
    <property type="entry name" value="WHTH_GntR"/>
    <property type="match status" value="1"/>
</dbReference>